<evidence type="ECO:0000313" key="4">
    <source>
        <dbReference type="Proteomes" id="UP001305779"/>
    </source>
</evidence>
<reference evidence="3 4" key="1">
    <citation type="journal article" date="2023" name="G3 (Bethesda)">
        <title>A chromosome-level genome assembly of Zasmidium syzygii isolated from banana leaves.</title>
        <authorList>
            <person name="van Westerhoven A.C."/>
            <person name="Mehrabi R."/>
            <person name="Talebi R."/>
            <person name="Steentjes M.B.F."/>
            <person name="Corcolon B."/>
            <person name="Chong P.A."/>
            <person name="Kema G.H.J."/>
            <person name="Seidl M.F."/>
        </authorList>
    </citation>
    <scope>NUCLEOTIDE SEQUENCE [LARGE SCALE GENOMIC DNA]</scope>
    <source>
        <strain evidence="3 4">P124</strain>
    </source>
</reference>
<keyword evidence="1" id="KW-0732">Signal</keyword>
<dbReference type="InterPro" id="IPR025442">
    <property type="entry name" value="DUF4185"/>
</dbReference>
<proteinExistence type="predicted"/>
<keyword evidence="4" id="KW-1185">Reference proteome</keyword>
<dbReference type="EMBL" id="JAXOVC010000006">
    <property type="protein sequence ID" value="KAK4500833.1"/>
    <property type="molecule type" value="Genomic_DNA"/>
</dbReference>
<organism evidence="3 4">
    <name type="scientific">Zasmidium cellare</name>
    <name type="common">Wine cellar mold</name>
    <name type="synonym">Racodium cellare</name>
    <dbReference type="NCBI Taxonomy" id="395010"/>
    <lineage>
        <taxon>Eukaryota</taxon>
        <taxon>Fungi</taxon>
        <taxon>Dikarya</taxon>
        <taxon>Ascomycota</taxon>
        <taxon>Pezizomycotina</taxon>
        <taxon>Dothideomycetes</taxon>
        <taxon>Dothideomycetidae</taxon>
        <taxon>Mycosphaerellales</taxon>
        <taxon>Mycosphaerellaceae</taxon>
        <taxon>Zasmidium</taxon>
    </lineage>
</organism>
<feature type="signal peptide" evidence="1">
    <location>
        <begin position="1"/>
        <end position="41"/>
    </location>
</feature>
<evidence type="ECO:0000256" key="1">
    <source>
        <dbReference type="SAM" id="SignalP"/>
    </source>
</evidence>
<feature type="domain" description="DUF4185" evidence="2">
    <location>
        <begin position="199"/>
        <end position="361"/>
    </location>
</feature>
<protein>
    <recommendedName>
        <fullName evidence="2">DUF4185 domain-containing protein</fullName>
    </recommendedName>
</protein>
<gene>
    <name evidence="3" type="ORF">PRZ48_009025</name>
</gene>
<comment type="caution">
    <text evidence="3">The sequence shown here is derived from an EMBL/GenBank/DDBJ whole genome shotgun (WGS) entry which is preliminary data.</text>
</comment>
<sequence>MCELSNTIVKYRMPASKSKMINSTVLASVTFLLLLPNPAYSQQPANPIRVNTSATQFLGAQKSRNDQNILLSGAEGHIGNTYYQIYADVCQKTNPTDEACSTFLANAIAVETLDPTLVDDYYNPPKMFCNGLKGGRVHMANLVPTGGNAGALWYVELGSCDGFPVFEQNGCPVAAGVATATAPASGQPSCIVMPGFWDTKHEPQFGATAAIGPEPDGYIYLFGSLDANAPGANLSDVYVARVLPGDVTNLGEYQYWDGTAFTSTRIIDPVFNGTYDRPSVLQGVSVGSVFYNAYYKKYIALSAPGGNQLVAYAASSPQGPYSAGVQIWSNSTIGGLYIPIGLPARDTSGQTLVVDLSQYGPNNIQVVLKLFFE</sequence>
<name>A0ABR0EI74_ZASCE</name>
<feature type="chain" id="PRO_5046146626" description="DUF4185 domain-containing protein" evidence="1">
    <location>
        <begin position="42"/>
        <end position="373"/>
    </location>
</feature>
<accession>A0ABR0EI74</accession>
<evidence type="ECO:0000259" key="2">
    <source>
        <dbReference type="Pfam" id="PF13810"/>
    </source>
</evidence>
<dbReference type="Proteomes" id="UP001305779">
    <property type="component" value="Unassembled WGS sequence"/>
</dbReference>
<evidence type="ECO:0000313" key="3">
    <source>
        <dbReference type="EMBL" id="KAK4500833.1"/>
    </source>
</evidence>
<dbReference type="Pfam" id="PF13810">
    <property type="entry name" value="DUF4185"/>
    <property type="match status" value="1"/>
</dbReference>